<dbReference type="Pfam" id="PF00356">
    <property type="entry name" value="LacI"/>
    <property type="match status" value="1"/>
</dbReference>
<dbReference type="PROSITE" id="PS50943">
    <property type="entry name" value="HTH_CROC1"/>
    <property type="match status" value="1"/>
</dbReference>
<evidence type="ECO:0000313" key="7">
    <source>
        <dbReference type="Proteomes" id="UP001062165"/>
    </source>
</evidence>
<evidence type="ECO:0000256" key="3">
    <source>
        <dbReference type="ARBA" id="ARBA00023163"/>
    </source>
</evidence>
<dbReference type="RefSeq" id="WP_263049611.1">
    <property type="nucleotide sequence ID" value="NZ_CP106735.1"/>
</dbReference>
<dbReference type="SUPFAM" id="SSF47413">
    <property type="entry name" value="lambda repressor-like DNA-binding domains"/>
    <property type="match status" value="1"/>
</dbReference>
<dbReference type="Gene3D" id="3.40.50.2300">
    <property type="match status" value="2"/>
</dbReference>
<dbReference type="PROSITE" id="PS50932">
    <property type="entry name" value="HTH_LACI_2"/>
    <property type="match status" value="1"/>
</dbReference>
<dbReference type="CDD" id="cd01392">
    <property type="entry name" value="HTH_LacI"/>
    <property type="match status" value="1"/>
</dbReference>
<dbReference type="InterPro" id="IPR000843">
    <property type="entry name" value="HTH_LacI"/>
</dbReference>
<dbReference type="Gene3D" id="1.10.260.40">
    <property type="entry name" value="lambda repressor-like DNA-binding domains"/>
    <property type="match status" value="1"/>
</dbReference>
<evidence type="ECO:0000259" key="5">
    <source>
        <dbReference type="PROSITE" id="PS50943"/>
    </source>
</evidence>
<evidence type="ECO:0000256" key="2">
    <source>
        <dbReference type="ARBA" id="ARBA00023125"/>
    </source>
</evidence>
<proteinExistence type="predicted"/>
<evidence type="ECO:0000256" key="1">
    <source>
        <dbReference type="ARBA" id="ARBA00023015"/>
    </source>
</evidence>
<dbReference type="PANTHER" id="PTHR30146:SF109">
    <property type="entry name" value="HTH-TYPE TRANSCRIPTIONAL REGULATOR GALS"/>
    <property type="match status" value="1"/>
</dbReference>
<dbReference type="Pfam" id="PF13377">
    <property type="entry name" value="Peripla_BP_3"/>
    <property type="match status" value="1"/>
</dbReference>
<dbReference type="CDD" id="cd06267">
    <property type="entry name" value="PBP1_LacI_sugar_binding-like"/>
    <property type="match status" value="1"/>
</dbReference>
<evidence type="ECO:0000313" key="6">
    <source>
        <dbReference type="EMBL" id="UXX77864.1"/>
    </source>
</evidence>
<dbReference type="PANTHER" id="PTHR30146">
    <property type="entry name" value="LACI-RELATED TRANSCRIPTIONAL REPRESSOR"/>
    <property type="match status" value="1"/>
</dbReference>
<dbReference type="InterPro" id="IPR028082">
    <property type="entry name" value="Peripla_BP_I"/>
</dbReference>
<accession>A0ABY6CVD5</accession>
<keyword evidence="1" id="KW-0805">Transcription regulation</keyword>
<dbReference type="EMBL" id="CP106735">
    <property type="protein sequence ID" value="UXX77864.1"/>
    <property type="molecule type" value="Genomic_DNA"/>
</dbReference>
<reference evidence="6" key="1">
    <citation type="submission" date="2022-10" db="EMBL/GenBank/DDBJ databases">
        <title>Comparative genomics and taxonomic characterization of three novel marine species of genus Reichenbachiella exhibiting antioxidant and polysaccharide degradation activities.</title>
        <authorList>
            <person name="Muhammad N."/>
            <person name="Lee Y.-J."/>
            <person name="Ko J."/>
            <person name="Kim S.-G."/>
        </authorList>
    </citation>
    <scope>NUCLEOTIDE SEQUENCE</scope>
    <source>
        <strain evidence="6">Wsw4-B4</strain>
    </source>
</reference>
<organism evidence="6 7">
    <name type="scientific">Reichenbachiella carrageenanivorans</name>
    <dbReference type="NCBI Taxonomy" id="2979869"/>
    <lineage>
        <taxon>Bacteria</taxon>
        <taxon>Pseudomonadati</taxon>
        <taxon>Bacteroidota</taxon>
        <taxon>Cytophagia</taxon>
        <taxon>Cytophagales</taxon>
        <taxon>Reichenbachiellaceae</taxon>
        <taxon>Reichenbachiella</taxon>
    </lineage>
</organism>
<dbReference type="SMART" id="SM00354">
    <property type="entry name" value="HTH_LACI"/>
    <property type="match status" value="1"/>
</dbReference>
<dbReference type="InterPro" id="IPR001387">
    <property type="entry name" value="Cro/C1-type_HTH"/>
</dbReference>
<protein>
    <submittedName>
        <fullName evidence="6">LacI family transcriptional regulator</fullName>
    </submittedName>
</protein>
<name>A0ABY6CVD5_9BACT</name>
<dbReference type="Proteomes" id="UP001062165">
    <property type="component" value="Chromosome"/>
</dbReference>
<keyword evidence="3" id="KW-0804">Transcription</keyword>
<keyword evidence="7" id="KW-1185">Reference proteome</keyword>
<dbReference type="InterPro" id="IPR046335">
    <property type="entry name" value="LacI/GalR-like_sensor"/>
</dbReference>
<feature type="domain" description="HTH cro/C1-type" evidence="5">
    <location>
        <begin position="5"/>
        <end position="45"/>
    </location>
</feature>
<keyword evidence="2" id="KW-0238">DNA-binding</keyword>
<gene>
    <name evidence="6" type="ORF">N7E81_10845</name>
</gene>
<feature type="domain" description="HTH lacI-type" evidence="4">
    <location>
        <begin position="4"/>
        <end position="58"/>
    </location>
</feature>
<dbReference type="InterPro" id="IPR010982">
    <property type="entry name" value="Lambda_DNA-bd_dom_sf"/>
</dbReference>
<sequence length="340" mass="37723">MKHVTIKDVARKLGVSISSVSRAFNDKYDIKPETKARILSVADELGYRPNPIAKKLIKQQSLNIGIIVPEFINDFYARVIIGVQQVLIAKGYQVLIMQSDENPDLERNNTKTLLDNFVDGLIVCPINEHDNILYFKKQISQGVPIVFLGRISAGFIGSKIIFDDYKWSLFATEHLINQGYQTIYHLSGDPQFSVSKKRKAGFLKAMEKHKIPESNYKIIAAGLTAEAGELATTQLIQKEDVPEALFCINDPVALGAMKALRTYHINIPQDIAIVGCTETPMAPLAYPPLTSITQPAVEMGASAAELLLRQIEHGFNTPQTITFDGLLNIRESSTRPIVNS</sequence>
<dbReference type="SUPFAM" id="SSF53822">
    <property type="entry name" value="Periplasmic binding protein-like I"/>
    <property type="match status" value="1"/>
</dbReference>
<evidence type="ECO:0000259" key="4">
    <source>
        <dbReference type="PROSITE" id="PS50932"/>
    </source>
</evidence>